<proteinExistence type="predicted"/>
<dbReference type="AlphaFoldDB" id="A0A8J3UT41"/>
<evidence type="ECO:0008006" key="4">
    <source>
        <dbReference type="Google" id="ProtNLM"/>
    </source>
</evidence>
<organism evidence="2 3">
    <name type="scientific">Planotetraspora silvatica</name>
    <dbReference type="NCBI Taxonomy" id="234614"/>
    <lineage>
        <taxon>Bacteria</taxon>
        <taxon>Bacillati</taxon>
        <taxon>Actinomycetota</taxon>
        <taxon>Actinomycetes</taxon>
        <taxon>Streptosporangiales</taxon>
        <taxon>Streptosporangiaceae</taxon>
        <taxon>Planotetraspora</taxon>
    </lineage>
</organism>
<name>A0A8J3UT41_9ACTN</name>
<keyword evidence="3" id="KW-1185">Reference proteome</keyword>
<sequence length="79" mass="8520">MAGEGFPVQVCCRVMGVSESGFYAWRTRPLSARALRHAWLTDMIREVHTASRCVYGAAGSTPNSPSAAESRSDTARSPC</sequence>
<protein>
    <recommendedName>
        <fullName evidence="4">Transposase</fullName>
    </recommendedName>
</protein>
<feature type="region of interest" description="Disordered" evidence="1">
    <location>
        <begin position="56"/>
        <end position="79"/>
    </location>
</feature>
<evidence type="ECO:0000313" key="2">
    <source>
        <dbReference type="EMBL" id="GII50813.1"/>
    </source>
</evidence>
<comment type="caution">
    <text evidence="2">The sequence shown here is derived from an EMBL/GenBank/DDBJ whole genome shotgun (WGS) entry which is preliminary data.</text>
</comment>
<dbReference type="Proteomes" id="UP000644610">
    <property type="component" value="Unassembled WGS sequence"/>
</dbReference>
<gene>
    <name evidence="2" type="ORF">Psi02_72370</name>
</gene>
<reference evidence="2" key="1">
    <citation type="submission" date="2021-01" db="EMBL/GenBank/DDBJ databases">
        <title>Whole genome shotgun sequence of Planotetraspora silvatica NBRC 100141.</title>
        <authorList>
            <person name="Komaki H."/>
            <person name="Tamura T."/>
        </authorList>
    </citation>
    <scope>NUCLEOTIDE SEQUENCE</scope>
    <source>
        <strain evidence="2">NBRC 100141</strain>
    </source>
</reference>
<feature type="compositionally biased region" description="Polar residues" evidence="1">
    <location>
        <begin position="60"/>
        <end position="69"/>
    </location>
</feature>
<evidence type="ECO:0000256" key="1">
    <source>
        <dbReference type="SAM" id="MobiDB-lite"/>
    </source>
</evidence>
<accession>A0A8J3UT41</accession>
<feature type="compositionally biased region" description="Basic and acidic residues" evidence="1">
    <location>
        <begin position="70"/>
        <end position="79"/>
    </location>
</feature>
<evidence type="ECO:0000313" key="3">
    <source>
        <dbReference type="Proteomes" id="UP000644610"/>
    </source>
</evidence>
<dbReference type="EMBL" id="BOOQ01000056">
    <property type="protein sequence ID" value="GII50813.1"/>
    <property type="molecule type" value="Genomic_DNA"/>
</dbReference>